<dbReference type="Gene3D" id="3.30.1150.10">
    <property type="match status" value="1"/>
</dbReference>
<name>S0EZH6_CHTCT</name>
<dbReference type="eggNOG" id="COG0810">
    <property type="taxonomic scope" value="Bacteria"/>
</dbReference>
<dbReference type="AlphaFoldDB" id="S0EZH6"/>
<sequence>MRRRRRGNSLLTKTLIISILINLVLLPILAKFGAFKKVEGELIHVTMVQLPPPAQERQQPKVEKKPPKKAPPKHLENKSKTHMKAHPQPTVHEHPSNLPKVLATSAGGGGGSGGPTVDNTGTGVAGQVPKPITTPTPPPQPKPTPPPKPQPKQPTPPPTPQKPTEVAVAKPTPQPEPQPQPAPQPVFTLAEPALPLAEEPQPQIPDDLRYQPLDAMCVVEVTVEPDGTVASAHIVQSSGHDTLDQLALEAARQWKFKPGTRNGVPVESTVRLHFHFEVD</sequence>
<evidence type="ECO:0000313" key="13">
    <source>
        <dbReference type="Proteomes" id="UP000014227"/>
    </source>
</evidence>
<keyword evidence="4" id="KW-1003">Cell membrane</keyword>
<dbReference type="PATRIC" id="fig|1303518.3.peg.2578"/>
<proteinExistence type="inferred from homology"/>
<comment type="similarity">
    <text evidence="2">Belongs to the TonB family.</text>
</comment>
<dbReference type="InterPro" id="IPR037682">
    <property type="entry name" value="TonB_C"/>
</dbReference>
<dbReference type="GO" id="GO:0031992">
    <property type="term" value="F:energy transducer activity"/>
    <property type="evidence" value="ECO:0007669"/>
    <property type="project" value="TreeGrafter"/>
</dbReference>
<keyword evidence="5" id="KW-0997">Cell inner membrane</keyword>
<dbReference type="PANTHER" id="PTHR33446:SF2">
    <property type="entry name" value="PROTEIN TONB"/>
    <property type="match status" value="1"/>
</dbReference>
<comment type="subcellular location">
    <subcellularLocation>
        <location evidence="1">Cell inner membrane</location>
        <topology evidence="1">Single-pass membrane protein</topology>
        <orientation evidence="1">Periplasmic side</orientation>
    </subcellularLocation>
</comment>
<organism evidence="12 13">
    <name type="scientific">Chthonomonas calidirosea (strain DSM 23976 / ICMP 18418 / T49)</name>
    <dbReference type="NCBI Taxonomy" id="1303518"/>
    <lineage>
        <taxon>Bacteria</taxon>
        <taxon>Bacillati</taxon>
        <taxon>Armatimonadota</taxon>
        <taxon>Chthonomonadia</taxon>
        <taxon>Chthonomonadales</taxon>
        <taxon>Chthonomonadaceae</taxon>
        <taxon>Chthonomonas</taxon>
    </lineage>
</organism>
<dbReference type="PANTHER" id="PTHR33446">
    <property type="entry name" value="PROTEIN TONB-RELATED"/>
    <property type="match status" value="1"/>
</dbReference>
<evidence type="ECO:0000256" key="1">
    <source>
        <dbReference type="ARBA" id="ARBA00004383"/>
    </source>
</evidence>
<feature type="region of interest" description="Disordered" evidence="10">
    <location>
        <begin position="52"/>
        <end position="206"/>
    </location>
</feature>
<dbReference type="STRING" id="454171.CP488_01609"/>
<evidence type="ECO:0000256" key="2">
    <source>
        <dbReference type="ARBA" id="ARBA00006555"/>
    </source>
</evidence>
<dbReference type="NCBIfam" id="TIGR01352">
    <property type="entry name" value="tonB_Cterm"/>
    <property type="match status" value="1"/>
</dbReference>
<dbReference type="HOGENOM" id="CLU_996370_0_0_0"/>
<gene>
    <name evidence="12" type="ORF">CCALI_02481</name>
</gene>
<evidence type="ECO:0000256" key="6">
    <source>
        <dbReference type="ARBA" id="ARBA00022692"/>
    </source>
</evidence>
<dbReference type="GO" id="GO:0015031">
    <property type="term" value="P:protein transport"/>
    <property type="evidence" value="ECO:0007669"/>
    <property type="project" value="UniProtKB-KW"/>
</dbReference>
<dbReference type="InterPro" id="IPR051045">
    <property type="entry name" value="TonB-dependent_transducer"/>
</dbReference>
<protein>
    <submittedName>
        <fullName evidence="12">Outer membrane transport energization protein TonB (TC 2.C.1.1.1)</fullName>
    </submittedName>
</protein>
<evidence type="ECO:0000256" key="4">
    <source>
        <dbReference type="ARBA" id="ARBA00022475"/>
    </source>
</evidence>
<evidence type="ECO:0000256" key="8">
    <source>
        <dbReference type="ARBA" id="ARBA00022989"/>
    </source>
</evidence>
<dbReference type="EMBL" id="HF951689">
    <property type="protein sequence ID" value="CCW36279.1"/>
    <property type="molecule type" value="Genomic_DNA"/>
</dbReference>
<evidence type="ECO:0000259" key="11">
    <source>
        <dbReference type="PROSITE" id="PS52015"/>
    </source>
</evidence>
<evidence type="ECO:0000256" key="7">
    <source>
        <dbReference type="ARBA" id="ARBA00022927"/>
    </source>
</evidence>
<dbReference type="Proteomes" id="UP000014227">
    <property type="component" value="Chromosome I"/>
</dbReference>
<keyword evidence="9" id="KW-0472">Membrane</keyword>
<accession>S0EZH6</accession>
<evidence type="ECO:0000256" key="10">
    <source>
        <dbReference type="SAM" id="MobiDB-lite"/>
    </source>
</evidence>
<dbReference type="GO" id="GO:0055085">
    <property type="term" value="P:transmembrane transport"/>
    <property type="evidence" value="ECO:0007669"/>
    <property type="project" value="InterPro"/>
</dbReference>
<keyword evidence="13" id="KW-1185">Reference proteome</keyword>
<reference evidence="13" key="1">
    <citation type="submission" date="2013-03" db="EMBL/GenBank/DDBJ databases">
        <title>Genome sequence of Chthonomonas calidirosea, the first sequenced genome from the Armatimonadetes phylum (formally candidate division OP10).</title>
        <authorList>
            <person name="Lee K.C.Y."/>
            <person name="Morgan X.C."/>
            <person name="Dunfield P.F."/>
            <person name="Tamas I."/>
            <person name="Houghton K.M."/>
            <person name="Vyssotski M."/>
            <person name="Ryan J.L.J."/>
            <person name="Lagutin K."/>
            <person name="McDonald I.R."/>
            <person name="Stott M.B."/>
        </authorList>
    </citation>
    <scope>NUCLEOTIDE SEQUENCE [LARGE SCALE GENOMIC DNA]</scope>
    <source>
        <strain evidence="13">DSM 23976 / ICMP 18418 / T49</strain>
    </source>
</reference>
<feature type="compositionally biased region" description="Pro residues" evidence="10">
    <location>
        <begin position="172"/>
        <end position="184"/>
    </location>
</feature>
<dbReference type="OrthoDB" id="1685233at2"/>
<dbReference type="PROSITE" id="PS52015">
    <property type="entry name" value="TONB_CTD"/>
    <property type="match status" value="1"/>
</dbReference>
<feature type="domain" description="TonB C-terminal" evidence="11">
    <location>
        <begin position="189"/>
        <end position="279"/>
    </location>
</feature>
<dbReference type="GO" id="GO:0098797">
    <property type="term" value="C:plasma membrane protein complex"/>
    <property type="evidence" value="ECO:0007669"/>
    <property type="project" value="TreeGrafter"/>
</dbReference>
<dbReference type="InterPro" id="IPR006260">
    <property type="entry name" value="TonB/TolA_C"/>
</dbReference>
<dbReference type="RefSeq" id="WP_016483791.1">
    <property type="nucleotide sequence ID" value="NC_021487.1"/>
</dbReference>
<keyword evidence="3" id="KW-0813">Transport</keyword>
<evidence type="ECO:0000256" key="3">
    <source>
        <dbReference type="ARBA" id="ARBA00022448"/>
    </source>
</evidence>
<evidence type="ECO:0000313" key="12">
    <source>
        <dbReference type="EMBL" id="CCW36279.1"/>
    </source>
</evidence>
<keyword evidence="7" id="KW-0653">Protein transport</keyword>
<dbReference type="InParanoid" id="S0EZH6"/>
<feature type="compositionally biased region" description="Pro residues" evidence="10">
    <location>
        <begin position="132"/>
        <end position="161"/>
    </location>
</feature>
<dbReference type="SUPFAM" id="SSF74653">
    <property type="entry name" value="TolA/TonB C-terminal domain"/>
    <property type="match status" value="1"/>
</dbReference>
<feature type="compositionally biased region" description="Low complexity" evidence="10">
    <location>
        <begin position="189"/>
        <end position="200"/>
    </location>
</feature>
<evidence type="ECO:0000256" key="9">
    <source>
        <dbReference type="ARBA" id="ARBA00023136"/>
    </source>
</evidence>
<keyword evidence="8" id="KW-1133">Transmembrane helix</keyword>
<keyword evidence="6" id="KW-0812">Transmembrane</keyword>
<dbReference type="Pfam" id="PF03544">
    <property type="entry name" value="TonB_C"/>
    <property type="match status" value="1"/>
</dbReference>
<dbReference type="KEGG" id="ccz:CCALI_02481"/>
<evidence type="ECO:0000256" key="5">
    <source>
        <dbReference type="ARBA" id="ARBA00022519"/>
    </source>
</evidence>